<evidence type="ECO:0000256" key="4">
    <source>
        <dbReference type="ARBA" id="ARBA00012546"/>
    </source>
</evidence>
<dbReference type="Pfam" id="PF02614">
    <property type="entry name" value="UxaC"/>
    <property type="match status" value="1"/>
</dbReference>
<evidence type="ECO:0000256" key="2">
    <source>
        <dbReference type="ARBA" id="ARBA00004892"/>
    </source>
</evidence>
<comment type="pathway">
    <text evidence="2 7">Carbohydrate metabolism; pentose and glucuronate interconversion.</text>
</comment>
<protein>
    <recommendedName>
        <fullName evidence="5 7">Uronate isomerase</fullName>
        <ecNumber evidence="4 7">5.3.1.12</ecNumber>
    </recommendedName>
    <alternativeName>
        <fullName evidence="7">Glucuronate isomerase</fullName>
    </alternativeName>
    <alternativeName>
        <fullName evidence="7">Uronic isomerase</fullName>
    </alternativeName>
</protein>
<accession>A0A2Z4LPH2</accession>
<evidence type="ECO:0000256" key="7">
    <source>
        <dbReference type="HAMAP-Rule" id="MF_00675"/>
    </source>
</evidence>
<dbReference type="GO" id="GO:0042840">
    <property type="term" value="P:D-glucuronate catabolic process"/>
    <property type="evidence" value="ECO:0007669"/>
    <property type="project" value="TreeGrafter"/>
</dbReference>
<name>A0A2Z4LPH2_9FLAO</name>
<comment type="catalytic activity">
    <reaction evidence="1 7">
        <text>D-glucuronate = D-fructuronate</text>
        <dbReference type="Rhea" id="RHEA:13049"/>
        <dbReference type="ChEBI" id="CHEBI:58720"/>
        <dbReference type="ChEBI" id="CHEBI:59863"/>
        <dbReference type="EC" id="5.3.1.12"/>
    </reaction>
</comment>
<dbReference type="InterPro" id="IPR032466">
    <property type="entry name" value="Metal_Hydrolase"/>
</dbReference>
<evidence type="ECO:0000313" key="8">
    <source>
        <dbReference type="EMBL" id="AWX43682.1"/>
    </source>
</evidence>
<dbReference type="UniPathway" id="UPA00246"/>
<dbReference type="SUPFAM" id="SSF51556">
    <property type="entry name" value="Metallo-dependent hydrolases"/>
    <property type="match status" value="1"/>
</dbReference>
<dbReference type="Gene3D" id="3.20.20.140">
    <property type="entry name" value="Metal-dependent hydrolases"/>
    <property type="match status" value="1"/>
</dbReference>
<comment type="similarity">
    <text evidence="3 7">Belongs to the metallo-dependent hydrolases superfamily. Uronate isomerase family.</text>
</comment>
<dbReference type="RefSeq" id="WP_112377238.1">
    <property type="nucleotide sequence ID" value="NZ_CP030104.1"/>
</dbReference>
<evidence type="ECO:0000256" key="1">
    <source>
        <dbReference type="ARBA" id="ARBA00001165"/>
    </source>
</evidence>
<keyword evidence="9" id="KW-1185">Reference proteome</keyword>
<dbReference type="AlphaFoldDB" id="A0A2Z4LPH2"/>
<dbReference type="Proteomes" id="UP000248536">
    <property type="component" value="Chromosome"/>
</dbReference>
<dbReference type="Gene3D" id="1.10.2020.10">
    <property type="entry name" value="uronate isomerase, domain 2, chain A"/>
    <property type="match status" value="1"/>
</dbReference>
<comment type="catalytic activity">
    <reaction evidence="7">
        <text>aldehydo-D-galacturonate = keto-D-tagaturonate</text>
        <dbReference type="Rhea" id="RHEA:27702"/>
        <dbReference type="ChEBI" id="CHEBI:12952"/>
        <dbReference type="ChEBI" id="CHEBI:17886"/>
    </reaction>
</comment>
<dbReference type="GO" id="GO:0008880">
    <property type="term" value="F:glucuronate isomerase activity"/>
    <property type="evidence" value="ECO:0007669"/>
    <property type="project" value="UniProtKB-UniRule"/>
</dbReference>
<evidence type="ECO:0000256" key="3">
    <source>
        <dbReference type="ARBA" id="ARBA00008397"/>
    </source>
</evidence>
<dbReference type="HAMAP" id="MF_00675">
    <property type="entry name" value="UxaC"/>
    <property type="match status" value="1"/>
</dbReference>
<dbReference type="PANTHER" id="PTHR30068:SF4">
    <property type="entry name" value="URONATE ISOMERASE"/>
    <property type="match status" value="1"/>
</dbReference>
<dbReference type="GO" id="GO:0019698">
    <property type="term" value="P:D-galacturonate catabolic process"/>
    <property type="evidence" value="ECO:0007669"/>
    <property type="project" value="TreeGrafter"/>
</dbReference>
<keyword evidence="6 7" id="KW-0413">Isomerase</keyword>
<proteinExistence type="inferred from homology"/>
<sequence length="465" mass="53666">MSFIDDNFLLETDYAAELYHDHAKDMPIIDYHNHLPPEQITNHHKFKNLTQAWLAGDHYKWRAMRTLGIDEQYITGNATDEEKFLKWAGAVPYTIRNPLYHWTHLELQRYFGIKGMLSDTNAAQVYENASGQLQQKSHSAKGLLNQMNVEVVCTTDDPSDTLEHHISAQKNNMVPKLLPTFRPDRAYAIEDGGSYQTYTEKLGNAAGMQIATYQDLLMALKRRIAHFHKIGCRLSDHGLEQLYFFELGIFDIESIFKKVLSGKVISIEEIKYFKFETLLHLCKEYHKKGWVQQFHLGALRNVNQRMHFKLGPDTGFDSIGDFRQALPLGSFLNLLDSTDQLPKTILYNLNPSQNEVFATMVGNFNDGSIKGKIQFGSGWWYMDQLDGMERQLNTLSNMGLFSCFVGMLTDSRSFLSFSRHEYFRRLLCNMLGNDIKKGLLPKDMVHIGKIVRDISYYNAKAYFKF</sequence>
<organism evidence="8 9">
    <name type="scientific">Flagellimonas maritima</name>
    <dbReference type="NCBI Taxonomy" id="1383885"/>
    <lineage>
        <taxon>Bacteria</taxon>
        <taxon>Pseudomonadati</taxon>
        <taxon>Bacteroidota</taxon>
        <taxon>Flavobacteriia</taxon>
        <taxon>Flavobacteriales</taxon>
        <taxon>Flavobacteriaceae</taxon>
        <taxon>Flagellimonas</taxon>
    </lineage>
</organism>
<gene>
    <name evidence="7 8" type="primary">uxaC</name>
    <name evidence="8" type="ORF">HME9304_00673</name>
</gene>
<dbReference type="KEGG" id="spon:HME9304_00673"/>
<dbReference type="OrthoDB" id="9766564at2"/>
<dbReference type="EC" id="5.3.1.12" evidence="4 7"/>
<dbReference type="PANTHER" id="PTHR30068">
    <property type="entry name" value="URONATE ISOMERASE"/>
    <property type="match status" value="1"/>
</dbReference>
<reference evidence="8 9" key="1">
    <citation type="submission" date="2018-06" db="EMBL/GenBank/DDBJ databases">
        <title>Spongiibacterium sp. HME9304 Genome sequencing and assembly.</title>
        <authorList>
            <person name="Kang H."/>
            <person name="Kim H."/>
            <person name="Joh K."/>
        </authorList>
    </citation>
    <scope>NUCLEOTIDE SEQUENCE [LARGE SCALE GENOMIC DNA]</scope>
    <source>
        <strain evidence="8 9">HME9304</strain>
    </source>
</reference>
<evidence type="ECO:0000256" key="6">
    <source>
        <dbReference type="ARBA" id="ARBA00023235"/>
    </source>
</evidence>
<dbReference type="EMBL" id="CP030104">
    <property type="protein sequence ID" value="AWX43682.1"/>
    <property type="molecule type" value="Genomic_DNA"/>
</dbReference>
<dbReference type="InterPro" id="IPR003766">
    <property type="entry name" value="Uronate_isomerase"/>
</dbReference>
<dbReference type="NCBIfam" id="NF002794">
    <property type="entry name" value="PRK02925.1"/>
    <property type="match status" value="1"/>
</dbReference>
<evidence type="ECO:0000256" key="5">
    <source>
        <dbReference type="ARBA" id="ARBA00020555"/>
    </source>
</evidence>
<evidence type="ECO:0000313" key="9">
    <source>
        <dbReference type="Proteomes" id="UP000248536"/>
    </source>
</evidence>